<evidence type="ECO:0000313" key="4">
    <source>
        <dbReference type="EMBL" id="MCM2390784.1"/>
    </source>
</evidence>
<feature type="repeat" description="ANK" evidence="3">
    <location>
        <begin position="141"/>
        <end position="173"/>
    </location>
</feature>
<evidence type="ECO:0000256" key="1">
    <source>
        <dbReference type="ARBA" id="ARBA00022737"/>
    </source>
</evidence>
<dbReference type="PROSITE" id="PS50088">
    <property type="entry name" value="ANK_REPEAT"/>
    <property type="match status" value="4"/>
</dbReference>
<dbReference type="PROSITE" id="PS50297">
    <property type="entry name" value="ANK_REP_REGION"/>
    <property type="match status" value="3"/>
</dbReference>
<feature type="repeat" description="ANK" evidence="3">
    <location>
        <begin position="75"/>
        <end position="107"/>
    </location>
</feature>
<dbReference type="RefSeq" id="WP_250921125.1">
    <property type="nucleotide sequence ID" value="NZ_JAMQAW010000026.1"/>
</dbReference>
<dbReference type="InterPro" id="IPR036770">
    <property type="entry name" value="Ankyrin_rpt-contain_sf"/>
</dbReference>
<keyword evidence="5" id="KW-1185">Reference proteome</keyword>
<gene>
    <name evidence="4" type="ORF">NBG84_21190</name>
</gene>
<name>A0ABT0UQA6_9ACTN</name>
<proteinExistence type="predicted"/>
<sequence>MKDAVAQGTDELFTAIYEGEDDSVVRLLRAGVSAHAVDEEEETTLHLAAVQDLPGIVRLLLAAGADPNRGSGPDQGELPLCAAAVWGHTEAVRALLAAGARPDAREEFGGTALLWAAGNGHADTVDALLKQGADITLADARQECPLVLAARRGSPATVRVLLEHGTDETQRRAALDESRKWLDVDIAEELETGLLRTHGDGHESRTRRLAQQDGTGIVMVELLRDGEPFAGHERETGHRAIVALLEGELGQRAE</sequence>
<dbReference type="InterPro" id="IPR002110">
    <property type="entry name" value="Ankyrin_rpt"/>
</dbReference>
<dbReference type="Pfam" id="PF12796">
    <property type="entry name" value="Ank_2"/>
    <property type="match status" value="1"/>
</dbReference>
<feature type="repeat" description="ANK" evidence="3">
    <location>
        <begin position="40"/>
        <end position="72"/>
    </location>
</feature>
<protein>
    <submittedName>
        <fullName evidence="4">Ankyrin repeat domain-containing protein</fullName>
    </submittedName>
</protein>
<evidence type="ECO:0000313" key="5">
    <source>
        <dbReference type="Proteomes" id="UP001431429"/>
    </source>
</evidence>
<dbReference type="SUPFAM" id="SSF48403">
    <property type="entry name" value="Ankyrin repeat"/>
    <property type="match status" value="1"/>
</dbReference>
<comment type="caution">
    <text evidence="4">The sequence shown here is derived from an EMBL/GenBank/DDBJ whole genome shotgun (WGS) entry which is preliminary data.</text>
</comment>
<evidence type="ECO:0000256" key="3">
    <source>
        <dbReference type="PROSITE-ProRule" id="PRU00023"/>
    </source>
</evidence>
<keyword evidence="1" id="KW-0677">Repeat</keyword>
<organism evidence="4 5">
    <name type="scientific">Streptomyces albipurpureus</name>
    <dbReference type="NCBI Taxonomy" id="2897419"/>
    <lineage>
        <taxon>Bacteria</taxon>
        <taxon>Bacillati</taxon>
        <taxon>Actinomycetota</taxon>
        <taxon>Actinomycetes</taxon>
        <taxon>Kitasatosporales</taxon>
        <taxon>Streptomycetaceae</taxon>
        <taxon>Streptomyces</taxon>
    </lineage>
</organism>
<reference evidence="4" key="1">
    <citation type="submission" date="2022-06" db="EMBL/GenBank/DDBJ databases">
        <title>Genome public.</title>
        <authorList>
            <person name="Sun Q."/>
        </authorList>
    </citation>
    <scope>NUCLEOTIDE SEQUENCE</scope>
    <source>
        <strain evidence="4">CWNU-1</strain>
    </source>
</reference>
<keyword evidence="2 3" id="KW-0040">ANK repeat</keyword>
<dbReference type="PANTHER" id="PTHR24201">
    <property type="entry name" value="ANK_REP_REGION DOMAIN-CONTAINING PROTEIN"/>
    <property type="match status" value="1"/>
</dbReference>
<evidence type="ECO:0000256" key="2">
    <source>
        <dbReference type="ARBA" id="ARBA00023043"/>
    </source>
</evidence>
<dbReference type="Gene3D" id="1.25.40.20">
    <property type="entry name" value="Ankyrin repeat-containing domain"/>
    <property type="match status" value="1"/>
</dbReference>
<dbReference type="Proteomes" id="UP001431429">
    <property type="component" value="Unassembled WGS sequence"/>
</dbReference>
<dbReference type="EMBL" id="JAMQAW010000026">
    <property type="protein sequence ID" value="MCM2390784.1"/>
    <property type="molecule type" value="Genomic_DNA"/>
</dbReference>
<dbReference type="InterPro" id="IPR050776">
    <property type="entry name" value="Ank_Repeat/CDKN_Inhibitor"/>
</dbReference>
<feature type="repeat" description="ANK" evidence="3">
    <location>
        <begin position="108"/>
        <end position="140"/>
    </location>
</feature>
<dbReference type="SMART" id="SM00248">
    <property type="entry name" value="ANK"/>
    <property type="match status" value="5"/>
</dbReference>
<dbReference type="Pfam" id="PF00023">
    <property type="entry name" value="Ank"/>
    <property type="match status" value="1"/>
</dbReference>
<accession>A0ABT0UQA6</accession>